<feature type="coiled-coil region" evidence="4">
    <location>
        <begin position="558"/>
        <end position="604"/>
    </location>
</feature>
<proteinExistence type="predicted"/>
<dbReference type="OrthoDB" id="71166at2759"/>
<evidence type="ECO:0000313" key="8">
    <source>
        <dbReference type="Proteomes" id="UP001107558"/>
    </source>
</evidence>
<comment type="subcellular location">
    <subcellularLocation>
        <location evidence="1">Nucleus</location>
    </subcellularLocation>
</comment>
<dbReference type="InterPro" id="IPR004875">
    <property type="entry name" value="DDE_SF_endonuclease_dom"/>
</dbReference>
<dbReference type="PANTHER" id="PTHR19303:SF74">
    <property type="entry name" value="POGO TRANSPOSABLE ELEMENT WITH KRAB DOMAIN"/>
    <property type="match status" value="1"/>
</dbReference>
<dbReference type="Gene3D" id="1.10.10.60">
    <property type="entry name" value="Homeodomain-like"/>
    <property type="match status" value="1"/>
</dbReference>
<feature type="domain" description="HTH CENPB-type" evidence="6">
    <location>
        <begin position="59"/>
        <end position="134"/>
    </location>
</feature>
<sequence>MTKNSLNKRNSVNYNDENLKLAINDVQNKVLSIRSSEKKYGVPRNTISRHIKHGGNLKERNGPKTILTAESEIKLANWLIDCAKKGDPRTYDDLKIAANDFDKYENNPPKFGLNGPSKKWLRGFFKRHSSVTIRTPENLCKASATVTQEDINKFFSKFYSYIIDNGHENIFARSDAFYNLDETSFDLNQVPRKVLAKKGQKSVYSVNSTKEHDNVTTTFIFCANGEVFPPQIIFKESFSKLHEVAFAAGELQQKYYFCQTPNGWQTKTSFDGYIRRFDEELKARNVLRPVVLFMDGHPSHINLDLYDWCLKTGIILCLFYPNATHILQMADVSMFGPAKAGWRKETLNFKHQNNKRELNQVDFIQILSNVIKNNMKPESIKNGFASTGIFPFNPQNIHNDRIIGIYNENTSYFPTNNMDANTHENLNSFDVVSNEEEQIENDQIFSCNPSEYIIDVPTLDQSLNHQSLNISSIISQMKLLSNNLVNECKSQNHPGYLNALVIQHELNLMQPTIIDISTNMSLPVEIIKPEPQLPQPNIFSKSKTVRRRKFNYGVVNSYEILETLKKDEKAKLKVQEKKEQRKLIREEKKQIKEVSLKIKQEKDDNLIYGEPKVKKRRGRPQKKSIES</sequence>
<dbReference type="Proteomes" id="UP001107558">
    <property type="component" value="Chromosome 4"/>
</dbReference>
<dbReference type="EMBL" id="JADBJN010000004">
    <property type="protein sequence ID" value="KAG5666786.1"/>
    <property type="molecule type" value="Genomic_DNA"/>
</dbReference>
<keyword evidence="3" id="KW-0539">Nucleus</keyword>
<keyword evidence="4" id="KW-0175">Coiled coil</keyword>
<evidence type="ECO:0000256" key="4">
    <source>
        <dbReference type="SAM" id="Coils"/>
    </source>
</evidence>
<feature type="compositionally biased region" description="Basic residues" evidence="5">
    <location>
        <begin position="613"/>
        <end position="627"/>
    </location>
</feature>
<dbReference type="InterPro" id="IPR009057">
    <property type="entry name" value="Homeodomain-like_sf"/>
</dbReference>
<dbReference type="Pfam" id="PF03184">
    <property type="entry name" value="DDE_1"/>
    <property type="match status" value="1"/>
</dbReference>
<accession>A0A9J6BAS4</accession>
<name>A0A9J6BAS4_POLVA</name>
<reference evidence="7" key="1">
    <citation type="submission" date="2021-03" db="EMBL/GenBank/DDBJ databases">
        <title>Chromosome level genome of the anhydrobiotic midge Polypedilum vanderplanki.</title>
        <authorList>
            <person name="Yoshida Y."/>
            <person name="Kikawada T."/>
            <person name="Gusev O."/>
        </authorList>
    </citation>
    <scope>NUCLEOTIDE SEQUENCE</scope>
    <source>
        <strain evidence="7">NIAS01</strain>
        <tissue evidence="7">Whole body or cell culture</tissue>
    </source>
</reference>
<dbReference type="SUPFAM" id="SSF46689">
    <property type="entry name" value="Homeodomain-like"/>
    <property type="match status" value="1"/>
</dbReference>
<dbReference type="AlphaFoldDB" id="A0A9J6BAS4"/>
<dbReference type="Pfam" id="PF03221">
    <property type="entry name" value="HTH_Tnp_Tc5"/>
    <property type="match status" value="1"/>
</dbReference>
<feature type="region of interest" description="Disordered" evidence="5">
    <location>
        <begin position="607"/>
        <end position="627"/>
    </location>
</feature>
<keyword evidence="8" id="KW-1185">Reference proteome</keyword>
<dbReference type="PANTHER" id="PTHR19303">
    <property type="entry name" value="TRANSPOSON"/>
    <property type="match status" value="1"/>
</dbReference>
<evidence type="ECO:0000259" key="6">
    <source>
        <dbReference type="PROSITE" id="PS51253"/>
    </source>
</evidence>
<organism evidence="7 8">
    <name type="scientific">Polypedilum vanderplanki</name>
    <name type="common">Sleeping chironomid midge</name>
    <dbReference type="NCBI Taxonomy" id="319348"/>
    <lineage>
        <taxon>Eukaryota</taxon>
        <taxon>Metazoa</taxon>
        <taxon>Ecdysozoa</taxon>
        <taxon>Arthropoda</taxon>
        <taxon>Hexapoda</taxon>
        <taxon>Insecta</taxon>
        <taxon>Pterygota</taxon>
        <taxon>Neoptera</taxon>
        <taxon>Endopterygota</taxon>
        <taxon>Diptera</taxon>
        <taxon>Nematocera</taxon>
        <taxon>Chironomoidea</taxon>
        <taxon>Chironomidae</taxon>
        <taxon>Chironominae</taxon>
        <taxon>Polypedilum</taxon>
        <taxon>Polypedilum</taxon>
    </lineage>
</organism>
<dbReference type="InterPro" id="IPR006600">
    <property type="entry name" value="HTH_CenpB_DNA-bd_dom"/>
</dbReference>
<dbReference type="GO" id="GO:0005634">
    <property type="term" value="C:nucleus"/>
    <property type="evidence" value="ECO:0007669"/>
    <property type="project" value="UniProtKB-SubCell"/>
</dbReference>
<dbReference type="PROSITE" id="PS51253">
    <property type="entry name" value="HTH_CENPB"/>
    <property type="match status" value="1"/>
</dbReference>
<dbReference type="InterPro" id="IPR007889">
    <property type="entry name" value="HTH_Psq"/>
</dbReference>
<evidence type="ECO:0000256" key="3">
    <source>
        <dbReference type="ARBA" id="ARBA00023242"/>
    </source>
</evidence>
<evidence type="ECO:0000313" key="7">
    <source>
        <dbReference type="EMBL" id="KAG5666786.1"/>
    </source>
</evidence>
<evidence type="ECO:0000256" key="2">
    <source>
        <dbReference type="ARBA" id="ARBA00023125"/>
    </source>
</evidence>
<evidence type="ECO:0000256" key="1">
    <source>
        <dbReference type="ARBA" id="ARBA00004123"/>
    </source>
</evidence>
<comment type="caution">
    <text evidence="7">The sequence shown here is derived from an EMBL/GenBank/DDBJ whole genome shotgun (WGS) entry which is preliminary data.</text>
</comment>
<dbReference type="Pfam" id="PF05225">
    <property type="entry name" value="HTH_psq"/>
    <property type="match status" value="1"/>
</dbReference>
<gene>
    <name evidence="7" type="ORF">PVAND_014796</name>
</gene>
<keyword evidence="2" id="KW-0238">DNA-binding</keyword>
<dbReference type="GO" id="GO:0003677">
    <property type="term" value="F:DNA binding"/>
    <property type="evidence" value="ECO:0007669"/>
    <property type="project" value="UniProtKB-KW"/>
</dbReference>
<evidence type="ECO:0000256" key="5">
    <source>
        <dbReference type="SAM" id="MobiDB-lite"/>
    </source>
</evidence>
<protein>
    <recommendedName>
        <fullName evidence="6">HTH CENPB-type domain-containing protein</fullName>
    </recommendedName>
</protein>
<dbReference type="InterPro" id="IPR050863">
    <property type="entry name" value="CenT-Element_Derived"/>
</dbReference>